<dbReference type="EMBL" id="CAXLJL010000073">
    <property type="protein sequence ID" value="CAL5130794.1"/>
    <property type="molecule type" value="Genomic_DNA"/>
</dbReference>
<name>A0AAV2T0U5_CALDB</name>
<dbReference type="Proteomes" id="UP001497525">
    <property type="component" value="Unassembled WGS sequence"/>
</dbReference>
<reference evidence="1" key="1">
    <citation type="submission" date="2024-06" db="EMBL/GenBank/DDBJ databases">
        <authorList>
            <person name="Liu X."/>
            <person name="Lenzi L."/>
            <person name="Haldenby T S."/>
            <person name="Uol C."/>
        </authorList>
    </citation>
    <scope>NUCLEOTIDE SEQUENCE</scope>
</reference>
<gene>
    <name evidence="1" type="ORF">CDAUBV1_LOCUS2980</name>
</gene>
<sequence length="209" mass="23740">MKFPEPIKMSWPKFALFIFFLPGILGLENTLFKVKIKFYRTSQPHSIESVHCHPACNPFFNVRMLNTTFSFGGDHRGYKGRDFIVFHEYLSPTLRNELTFRGEYSKFFTPKPIVYVSIGNEHRGKRVYGIKDGAVELTTKAQLPRNLPDGQWSTGKAGFIATNSTIFLFKYEAFCMADAVQLHCFDPITLKQTVPPSIQGGTTPTEGLD</sequence>
<proteinExistence type="predicted"/>
<organism evidence="1 2">
    <name type="scientific">Calicophoron daubneyi</name>
    <name type="common">Rumen fluke</name>
    <name type="synonym">Paramphistomum daubneyi</name>
    <dbReference type="NCBI Taxonomy" id="300641"/>
    <lineage>
        <taxon>Eukaryota</taxon>
        <taxon>Metazoa</taxon>
        <taxon>Spiralia</taxon>
        <taxon>Lophotrochozoa</taxon>
        <taxon>Platyhelminthes</taxon>
        <taxon>Trematoda</taxon>
        <taxon>Digenea</taxon>
        <taxon>Plagiorchiida</taxon>
        <taxon>Pronocephalata</taxon>
        <taxon>Paramphistomoidea</taxon>
        <taxon>Paramphistomidae</taxon>
        <taxon>Calicophoron</taxon>
    </lineage>
</organism>
<comment type="caution">
    <text evidence="1">The sequence shown here is derived from an EMBL/GenBank/DDBJ whole genome shotgun (WGS) entry which is preliminary data.</text>
</comment>
<evidence type="ECO:0000313" key="2">
    <source>
        <dbReference type="Proteomes" id="UP001497525"/>
    </source>
</evidence>
<accession>A0AAV2T0U5</accession>
<dbReference type="AlphaFoldDB" id="A0AAV2T0U5"/>
<evidence type="ECO:0000313" key="1">
    <source>
        <dbReference type="EMBL" id="CAL5130794.1"/>
    </source>
</evidence>
<protein>
    <submittedName>
        <fullName evidence="1">Uncharacterized protein</fullName>
    </submittedName>
</protein>